<accession>A0A917KSR5</accession>
<evidence type="ECO:0000313" key="1">
    <source>
        <dbReference type="EMBL" id="GGJ25249.1"/>
    </source>
</evidence>
<gene>
    <name evidence="1" type="ORF">GCM10012282_22310</name>
</gene>
<comment type="caution">
    <text evidence="1">The sequence shown here is derived from an EMBL/GenBank/DDBJ whole genome shotgun (WGS) entry which is preliminary data.</text>
</comment>
<name>A0A917KSR5_9ACTN</name>
<protein>
    <submittedName>
        <fullName evidence="1">Uncharacterized protein</fullName>
    </submittedName>
</protein>
<evidence type="ECO:0000313" key="2">
    <source>
        <dbReference type="Proteomes" id="UP000625682"/>
    </source>
</evidence>
<proteinExistence type="predicted"/>
<reference evidence="1" key="2">
    <citation type="submission" date="2020-09" db="EMBL/GenBank/DDBJ databases">
        <authorList>
            <person name="Sun Q."/>
            <person name="Zhou Y."/>
        </authorList>
    </citation>
    <scope>NUCLEOTIDE SEQUENCE</scope>
    <source>
        <strain evidence="1">CGMCC 4.7272</strain>
    </source>
</reference>
<reference evidence="1" key="1">
    <citation type="journal article" date="2014" name="Int. J. Syst. Evol. Microbiol.">
        <title>Complete genome sequence of Corynebacterium casei LMG S-19264T (=DSM 44701T), isolated from a smear-ripened cheese.</title>
        <authorList>
            <consortium name="US DOE Joint Genome Institute (JGI-PGF)"/>
            <person name="Walter F."/>
            <person name="Albersmeier A."/>
            <person name="Kalinowski J."/>
            <person name="Ruckert C."/>
        </authorList>
    </citation>
    <scope>NUCLEOTIDE SEQUENCE</scope>
    <source>
        <strain evidence="1">CGMCC 4.7272</strain>
    </source>
</reference>
<dbReference type="Proteomes" id="UP000625682">
    <property type="component" value="Unassembled WGS sequence"/>
</dbReference>
<organism evidence="1 2">
    <name type="scientific">Streptomyces lacrimifluminis</name>
    <dbReference type="NCBI Taxonomy" id="1500077"/>
    <lineage>
        <taxon>Bacteria</taxon>
        <taxon>Bacillati</taxon>
        <taxon>Actinomycetota</taxon>
        <taxon>Actinomycetes</taxon>
        <taxon>Kitasatosporales</taxon>
        <taxon>Streptomycetaceae</taxon>
        <taxon>Streptomyces</taxon>
    </lineage>
</organism>
<keyword evidence="2" id="KW-1185">Reference proteome</keyword>
<sequence>MLQCTAVAVIPPTHAVVGDPPKPSYVACVLAENHGEMHASFLEAIDGSAVWFVWCGLRGRFLLMPWCEAPAENGDACTFHRDHPAGHSWEVTDPTIDALCAELARRHPHLYPDRESNED</sequence>
<dbReference type="AlphaFoldDB" id="A0A917KSR5"/>
<dbReference type="EMBL" id="BMMU01000005">
    <property type="protein sequence ID" value="GGJ25249.1"/>
    <property type="molecule type" value="Genomic_DNA"/>
</dbReference>